<dbReference type="Pfam" id="PF00994">
    <property type="entry name" value="MoCF_biosynth"/>
    <property type="match status" value="1"/>
</dbReference>
<dbReference type="PANTHER" id="PTHR13939:SF0">
    <property type="entry name" value="NMN AMIDOHYDROLASE-LIKE PROTEIN YFAY"/>
    <property type="match status" value="1"/>
</dbReference>
<feature type="domain" description="MoaB/Mog" evidence="1">
    <location>
        <begin position="22"/>
        <end position="182"/>
    </location>
</feature>
<dbReference type="EMBL" id="BKCN01000004">
    <property type="protein sequence ID" value="GER03441.1"/>
    <property type="molecule type" value="Genomic_DNA"/>
</dbReference>
<dbReference type="Proteomes" id="UP000324996">
    <property type="component" value="Unassembled WGS sequence"/>
</dbReference>
<dbReference type="SUPFAM" id="SSF53218">
    <property type="entry name" value="Molybdenum cofactor biosynthesis proteins"/>
    <property type="match status" value="1"/>
</dbReference>
<proteinExistence type="predicted"/>
<dbReference type="InterPro" id="IPR036425">
    <property type="entry name" value="MoaB/Mog-like_dom_sf"/>
</dbReference>
<keyword evidence="3" id="KW-1185">Reference proteome</keyword>
<accession>A0A5A7N593</accession>
<gene>
    <name evidence="2" type="ORF">JCM17846_11230</name>
</gene>
<evidence type="ECO:0000259" key="1">
    <source>
        <dbReference type="SMART" id="SM00852"/>
    </source>
</evidence>
<protein>
    <submittedName>
        <fullName evidence="2">Molybdenum cofactor biosynthesis protein</fullName>
    </submittedName>
</protein>
<dbReference type="Pfam" id="PF24102">
    <property type="entry name" value="FLAD1_M"/>
    <property type="match status" value="1"/>
</dbReference>
<dbReference type="RefSeq" id="WP_042084734.1">
    <property type="nucleotide sequence ID" value="NZ_BKCN01000004.1"/>
</dbReference>
<dbReference type="CDD" id="cd00885">
    <property type="entry name" value="cinA"/>
    <property type="match status" value="1"/>
</dbReference>
<name>A0A5A7N593_9PROT</name>
<reference evidence="2 3" key="1">
    <citation type="submission" date="2019-09" db="EMBL/GenBank/DDBJ databases">
        <title>NBRP : Genome information of microbial organism related human and environment.</title>
        <authorList>
            <person name="Hattori M."/>
            <person name="Oshima K."/>
            <person name="Inaba H."/>
            <person name="Suda W."/>
            <person name="Sakamoto M."/>
            <person name="Iino T."/>
            <person name="Kitahara M."/>
            <person name="Oshida Y."/>
            <person name="Iida T."/>
            <person name="Kudo T."/>
            <person name="Itoh T."/>
            <person name="Ohkuma M."/>
        </authorList>
    </citation>
    <scope>NUCLEOTIDE SEQUENCE [LARGE SCALE GENOMIC DNA]</scope>
    <source>
        <strain evidence="2 3">Q-1</strain>
    </source>
</reference>
<dbReference type="AlphaFoldDB" id="A0A5A7N593"/>
<dbReference type="InterPro" id="IPR001453">
    <property type="entry name" value="MoaB/Mog_dom"/>
</dbReference>
<dbReference type="SMART" id="SM00852">
    <property type="entry name" value="MoCF_biosynth"/>
    <property type="match status" value="1"/>
</dbReference>
<organism evidence="2 3">
    <name type="scientific">Iodidimonas nitroreducens</name>
    <dbReference type="NCBI Taxonomy" id="1236968"/>
    <lineage>
        <taxon>Bacteria</taxon>
        <taxon>Pseudomonadati</taxon>
        <taxon>Pseudomonadota</taxon>
        <taxon>Alphaproteobacteria</taxon>
        <taxon>Iodidimonadales</taxon>
        <taxon>Iodidimonadaceae</taxon>
        <taxon>Iodidimonas</taxon>
    </lineage>
</organism>
<sequence>MSDHFIPTQPDDAAEKPVVKAALIIIGDEILSGRTKDANLAYLAKWLNGEGIRLDEVRVIPDDTNRIVDHVNSCRRQFDYVFTTGGIGPTHDDITAESIAQAFAVPLHFHPEAMALLEAHYPPGEFTQARQRMARVPEGGSLIDNPVSVAPGFQIENVFVLAGVPLIMQSMLESIRHKLVGGLPMLSASLSVPVPESALAGDLGLIAKAHPDVQIGSYPYYREGRAGLHVVVRALDQALIDRALREIEAAVRRFGAEPVRDPREG</sequence>
<comment type="caution">
    <text evidence="2">The sequence shown here is derived from an EMBL/GenBank/DDBJ whole genome shotgun (WGS) entry which is preliminary data.</text>
</comment>
<dbReference type="Gene3D" id="3.40.980.10">
    <property type="entry name" value="MoaB/Mog-like domain"/>
    <property type="match status" value="1"/>
</dbReference>
<dbReference type="InterPro" id="IPR056596">
    <property type="entry name" value="FLAD1_M"/>
</dbReference>
<dbReference type="InterPro" id="IPR050101">
    <property type="entry name" value="CinA"/>
</dbReference>
<evidence type="ECO:0000313" key="2">
    <source>
        <dbReference type="EMBL" id="GER03441.1"/>
    </source>
</evidence>
<evidence type="ECO:0000313" key="3">
    <source>
        <dbReference type="Proteomes" id="UP000324996"/>
    </source>
</evidence>
<dbReference type="PANTHER" id="PTHR13939">
    <property type="entry name" value="NICOTINAMIDE-NUCLEOTIDE AMIDOHYDROLASE PNCC"/>
    <property type="match status" value="1"/>
</dbReference>